<organism evidence="1 2">
    <name type="scientific">Stegodyphus mimosarum</name>
    <name type="common">African social velvet spider</name>
    <dbReference type="NCBI Taxonomy" id="407821"/>
    <lineage>
        <taxon>Eukaryota</taxon>
        <taxon>Metazoa</taxon>
        <taxon>Ecdysozoa</taxon>
        <taxon>Arthropoda</taxon>
        <taxon>Chelicerata</taxon>
        <taxon>Arachnida</taxon>
        <taxon>Araneae</taxon>
        <taxon>Araneomorphae</taxon>
        <taxon>Entelegynae</taxon>
        <taxon>Eresoidea</taxon>
        <taxon>Eresidae</taxon>
        <taxon>Stegodyphus</taxon>
    </lineage>
</organism>
<name>A0A087T847_STEMI</name>
<dbReference type="OrthoDB" id="6512137at2759"/>
<dbReference type="AlphaFoldDB" id="A0A087T847"/>
<proteinExistence type="predicted"/>
<protein>
    <submittedName>
        <fullName evidence="1">Uncharacterized protein</fullName>
    </submittedName>
</protein>
<gene>
    <name evidence="1" type="ORF">X975_05704</name>
</gene>
<evidence type="ECO:0000313" key="2">
    <source>
        <dbReference type="Proteomes" id="UP000054359"/>
    </source>
</evidence>
<dbReference type="OMA" id="SSDCICI"/>
<feature type="non-terminal residue" evidence="1">
    <location>
        <position position="172"/>
    </location>
</feature>
<keyword evidence="2" id="KW-1185">Reference proteome</keyword>
<dbReference type="STRING" id="407821.A0A087T847"/>
<reference evidence="1 2" key="1">
    <citation type="submission" date="2013-11" db="EMBL/GenBank/DDBJ databases">
        <title>Genome sequencing of Stegodyphus mimosarum.</title>
        <authorList>
            <person name="Bechsgaard J."/>
        </authorList>
    </citation>
    <scope>NUCLEOTIDE SEQUENCE [LARGE SCALE GENOMIC DNA]</scope>
</reference>
<dbReference type="EMBL" id="KK113895">
    <property type="protein sequence ID" value="KFM61286.1"/>
    <property type="molecule type" value="Genomic_DNA"/>
</dbReference>
<accession>A0A087T847</accession>
<evidence type="ECO:0000313" key="1">
    <source>
        <dbReference type="EMBL" id="KFM61286.1"/>
    </source>
</evidence>
<sequence>MDHLFLSSKDRIFIASKIAAKIPFDAILDEICDSISNSGLERLHLITKKDLQNIERSFDLASSAVKHSNDYVSVDMWVNEMLSSKNPCVLYYKAQGVISPTHTFLNDEDFIFIIMTDAQSEMLKNFSSDCICIDGTHDNNTEFVSNRFLLIVNIAMADIAKCSRIVAPSCGD</sequence>
<dbReference type="Proteomes" id="UP000054359">
    <property type="component" value="Unassembled WGS sequence"/>
</dbReference>